<evidence type="ECO:0000256" key="5">
    <source>
        <dbReference type="ARBA" id="ARBA00022725"/>
    </source>
</evidence>
<dbReference type="InterPro" id="IPR004117">
    <property type="entry name" value="7tm6_olfct_rcpt"/>
</dbReference>
<keyword evidence="8 10" id="KW-0675">Receptor</keyword>
<dbReference type="AlphaFoldDB" id="A0A223HD10"/>
<dbReference type="GO" id="GO:0005549">
    <property type="term" value="F:odorant binding"/>
    <property type="evidence" value="ECO:0007669"/>
    <property type="project" value="InterPro"/>
</dbReference>
<proteinExistence type="evidence at transcript level"/>
<feature type="transmembrane region" description="Helical" evidence="10">
    <location>
        <begin position="308"/>
        <end position="331"/>
    </location>
</feature>
<comment type="caution">
    <text evidence="10">Lacks conserved residue(s) required for the propagation of feature annotation.</text>
</comment>
<gene>
    <name evidence="11" type="primary">OR</name>
</gene>
<evidence type="ECO:0000256" key="7">
    <source>
        <dbReference type="ARBA" id="ARBA00023136"/>
    </source>
</evidence>
<comment type="subcellular location">
    <subcellularLocation>
        <location evidence="1 10">Cell membrane</location>
        <topology evidence="1 10">Multi-pass membrane protein</topology>
    </subcellularLocation>
</comment>
<evidence type="ECO:0000256" key="9">
    <source>
        <dbReference type="ARBA" id="ARBA00023224"/>
    </source>
</evidence>
<feature type="transmembrane region" description="Helical" evidence="10">
    <location>
        <begin position="148"/>
        <end position="165"/>
    </location>
</feature>
<dbReference type="PANTHER" id="PTHR21137">
    <property type="entry name" value="ODORANT RECEPTOR"/>
    <property type="match status" value="1"/>
</dbReference>
<keyword evidence="6 10" id="KW-1133">Transmembrane helix</keyword>
<name>A0A223HD10_9NEOP</name>
<dbReference type="GO" id="GO:0005886">
    <property type="term" value="C:plasma membrane"/>
    <property type="evidence" value="ECO:0007669"/>
    <property type="project" value="UniProtKB-SubCell"/>
</dbReference>
<feature type="transmembrane region" description="Helical" evidence="10">
    <location>
        <begin position="61"/>
        <end position="90"/>
    </location>
</feature>
<evidence type="ECO:0000256" key="8">
    <source>
        <dbReference type="ARBA" id="ARBA00023170"/>
    </source>
</evidence>
<feature type="transmembrane region" description="Helical" evidence="10">
    <location>
        <begin position="213"/>
        <end position="235"/>
    </location>
</feature>
<organism evidence="11">
    <name type="scientific">Hedya nubiferana</name>
    <dbReference type="NCBI Taxonomy" id="572853"/>
    <lineage>
        <taxon>Eukaryota</taxon>
        <taxon>Metazoa</taxon>
        <taxon>Ecdysozoa</taxon>
        <taxon>Arthropoda</taxon>
        <taxon>Hexapoda</taxon>
        <taxon>Insecta</taxon>
        <taxon>Pterygota</taxon>
        <taxon>Neoptera</taxon>
        <taxon>Endopterygota</taxon>
        <taxon>Lepidoptera</taxon>
        <taxon>Glossata</taxon>
        <taxon>Ditrysia</taxon>
        <taxon>Tortricoidea</taxon>
        <taxon>Tortricidae</taxon>
        <taxon>Olethreutinae</taxon>
        <taxon>Olethreutini</taxon>
        <taxon>Hedya</taxon>
    </lineage>
</organism>
<keyword evidence="2" id="KW-1003">Cell membrane</keyword>
<dbReference type="GO" id="GO:0004984">
    <property type="term" value="F:olfactory receptor activity"/>
    <property type="evidence" value="ECO:0007669"/>
    <property type="project" value="InterPro"/>
</dbReference>
<dbReference type="EMBL" id="KY283608">
    <property type="protein sequence ID" value="AST36267.1"/>
    <property type="molecule type" value="mRNA"/>
</dbReference>
<reference evidence="11" key="1">
    <citation type="journal article" date="2017" name="Sci. Rep.">
        <title>Antennal transcriptomes of three tortricid moths reveal putative conserved chemosensory receptors for social and habitat olfactory cues.</title>
        <authorList>
            <person name="Gonzalez F."/>
            <person name="Witzgall P."/>
            <person name="Walker W.B."/>
        </authorList>
    </citation>
    <scope>NUCLEOTIDE SEQUENCE</scope>
</reference>
<keyword evidence="9 10" id="KW-0807">Transducer</keyword>
<dbReference type="Pfam" id="PF02949">
    <property type="entry name" value="7tm_6"/>
    <property type="match status" value="1"/>
</dbReference>
<evidence type="ECO:0000256" key="2">
    <source>
        <dbReference type="ARBA" id="ARBA00022475"/>
    </source>
</evidence>
<dbReference type="GO" id="GO:0007165">
    <property type="term" value="P:signal transduction"/>
    <property type="evidence" value="ECO:0007669"/>
    <property type="project" value="UniProtKB-KW"/>
</dbReference>
<protein>
    <recommendedName>
        <fullName evidence="10">Odorant receptor</fullName>
    </recommendedName>
</protein>
<keyword evidence="4 10" id="KW-0812">Transmembrane</keyword>
<feature type="transmembrane region" description="Helical" evidence="10">
    <location>
        <begin position="278"/>
        <end position="302"/>
    </location>
</feature>
<sequence>MPTGENKRIRNKKTFRFSFQNILSCLEDPDHPSAGPFLRFMNLTGNWHPHMELKLTRFKQVVYYITMFFFFSLYFKCVISLKLSALLYILQTAPFHMGTPKTIFFRKNYNEWEKLVGYMSTTERQQIADKDDEVLDIMDSYTQKSRKVNYLFWLLAFLCNISIFTEPYLKNTIVENGTDVYVKLFDIYVPFDQDVPPGYYYSMALQTVLGNIMSSYVVSWDSLVISALIFFAGQLKISRVYCSKMVDPQSRAKTHQNIVHCHRFHTSLVKHQKLFETLISTVMFMYLIVISINLGACIIQISESTEDIPALMASVLFIIGCLTQLLIFYWFSNQVTEESLSVSYGIFESDWATMDAEVLKEVSLMQYTTSKRLAFRAGPCNEMSLSTFVGILKTSYSFFTLLNETN</sequence>
<evidence type="ECO:0000256" key="1">
    <source>
        <dbReference type="ARBA" id="ARBA00004651"/>
    </source>
</evidence>
<evidence type="ECO:0000256" key="3">
    <source>
        <dbReference type="ARBA" id="ARBA00022606"/>
    </source>
</evidence>
<dbReference type="PANTHER" id="PTHR21137:SF35">
    <property type="entry name" value="ODORANT RECEPTOR 19A-RELATED"/>
    <property type="match status" value="1"/>
</dbReference>
<keyword evidence="5 10" id="KW-0552">Olfaction</keyword>
<accession>A0A223HD10</accession>
<keyword evidence="7 10" id="KW-0472">Membrane</keyword>
<evidence type="ECO:0000256" key="4">
    <source>
        <dbReference type="ARBA" id="ARBA00022692"/>
    </source>
</evidence>
<keyword evidence="3 10" id="KW-0716">Sensory transduction</keyword>
<evidence type="ECO:0000256" key="10">
    <source>
        <dbReference type="RuleBase" id="RU351113"/>
    </source>
</evidence>
<evidence type="ECO:0000256" key="6">
    <source>
        <dbReference type="ARBA" id="ARBA00022989"/>
    </source>
</evidence>
<evidence type="ECO:0000313" key="11">
    <source>
        <dbReference type="EMBL" id="AST36267.1"/>
    </source>
</evidence>
<comment type="similarity">
    <text evidence="10">Belongs to the insect chemoreceptor superfamily. Heteromeric odorant receptor channel (TC 1.A.69) family.</text>
</comment>